<dbReference type="GO" id="GO:0009820">
    <property type="term" value="P:alkaloid metabolic process"/>
    <property type="evidence" value="ECO:0007669"/>
    <property type="project" value="InterPro"/>
</dbReference>
<dbReference type="PANTHER" id="PTHR40627:SF3">
    <property type="entry name" value="PRENYLTRANSFERASE ASQH2-RELATED"/>
    <property type="match status" value="1"/>
</dbReference>
<evidence type="ECO:0000256" key="3">
    <source>
        <dbReference type="PIRSR" id="PIRSR000509-1"/>
    </source>
</evidence>
<dbReference type="RefSeq" id="XP_025547740.1">
    <property type="nucleotide sequence ID" value="XM_025694163.1"/>
</dbReference>
<feature type="binding site" evidence="3">
    <location>
        <position position="363"/>
    </location>
    <ligand>
        <name>dimethylallyl diphosphate</name>
        <dbReference type="ChEBI" id="CHEBI:57623"/>
    </ligand>
</feature>
<feature type="binding site" evidence="3">
    <location>
        <position position="271"/>
    </location>
    <ligand>
        <name>dimethylallyl diphosphate</name>
        <dbReference type="ChEBI" id="CHEBI:57623"/>
    </ligand>
</feature>
<evidence type="ECO:0000313" key="4">
    <source>
        <dbReference type="EMBL" id="RAL08586.1"/>
    </source>
</evidence>
<keyword evidence="5" id="KW-1185">Reference proteome</keyword>
<feature type="binding site" evidence="3">
    <location>
        <position position="199"/>
    </location>
    <ligand>
        <name>L-tryptophan</name>
        <dbReference type="ChEBI" id="CHEBI:57912"/>
    </ligand>
</feature>
<accession>A0A395HLV1</accession>
<evidence type="ECO:0000256" key="2">
    <source>
        <dbReference type="ARBA" id="ARBA00022679"/>
    </source>
</evidence>
<organism evidence="4 5">
    <name type="scientific">Aspergillus homomorphus (strain CBS 101889)</name>
    <dbReference type="NCBI Taxonomy" id="1450537"/>
    <lineage>
        <taxon>Eukaryota</taxon>
        <taxon>Fungi</taxon>
        <taxon>Dikarya</taxon>
        <taxon>Ascomycota</taxon>
        <taxon>Pezizomycotina</taxon>
        <taxon>Eurotiomycetes</taxon>
        <taxon>Eurotiomycetidae</taxon>
        <taxon>Eurotiales</taxon>
        <taxon>Aspergillaceae</taxon>
        <taxon>Aspergillus</taxon>
        <taxon>Aspergillus subgen. Circumdati</taxon>
    </lineage>
</organism>
<dbReference type="SFLD" id="SFLDG01162">
    <property type="entry name" value="I"/>
    <property type="match status" value="1"/>
</dbReference>
<gene>
    <name evidence="4" type="ORF">BO97DRAFT_397919</name>
</gene>
<dbReference type="CDD" id="cd13929">
    <property type="entry name" value="PT-DMATS_CymD"/>
    <property type="match status" value="1"/>
</dbReference>
<dbReference type="STRING" id="1450537.A0A395HLV1"/>
<feature type="binding site" evidence="3">
    <location>
        <position position="273"/>
    </location>
    <ligand>
        <name>dimethylallyl diphosphate</name>
        <dbReference type="ChEBI" id="CHEBI:57623"/>
    </ligand>
</feature>
<reference evidence="4 5" key="1">
    <citation type="submission" date="2018-02" db="EMBL/GenBank/DDBJ databases">
        <title>The genomes of Aspergillus section Nigri reveals drivers in fungal speciation.</title>
        <authorList>
            <consortium name="DOE Joint Genome Institute"/>
            <person name="Vesth T.C."/>
            <person name="Nybo J."/>
            <person name="Theobald S."/>
            <person name="Brandl J."/>
            <person name="Frisvad J.C."/>
            <person name="Nielsen K.F."/>
            <person name="Lyhne E.K."/>
            <person name="Kogle M.E."/>
            <person name="Kuo A."/>
            <person name="Riley R."/>
            <person name="Clum A."/>
            <person name="Nolan M."/>
            <person name="Lipzen A."/>
            <person name="Salamov A."/>
            <person name="Henrissat B."/>
            <person name="Wiebenga A."/>
            <person name="De vries R.P."/>
            <person name="Grigoriev I.V."/>
            <person name="Mortensen U.H."/>
            <person name="Andersen M.R."/>
            <person name="Baker S.E."/>
        </authorList>
    </citation>
    <scope>NUCLEOTIDE SEQUENCE [LARGE SCALE GENOMIC DNA]</scope>
    <source>
        <strain evidence="4 5">CBS 101889</strain>
    </source>
</reference>
<evidence type="ECO:0000256" key="1">
    <source>
        <dbReference type="ARBA" id="ARBA00010209"/>
    </source>
</evidence>
<feature type="binding site" evidence="3">
    <location>
        <position position="433"/>
    </location>
    <ligand>
        <name>dimethylallyl diphosphate</name>
        <dbReference type="ChEBI" id="CHEBI:57623"/>
    </ligand>
</feature>
<dbReference type="Pfam" id="PF11991">
    <property type="entry name" value="Trp_DMAT"/>
    <property type="match status" value="1"/>
</dbReference>
<dbReference type="InterPro" id="IPR012148">
    <property type="entry name" value="ABBA_DMATS-like"/>
</dbReference>
<dbReference type="SFLD" id="SFLDS00036">
    <property type="entry name" value="Aromatic_Prenyltransferase"/>
    <property type="match status" value="1"/>
</dbReference>
<dbReference type="InterPro" id="IPR017795">
    <property type="entry name" value="ABBA_NscD-like"/>
</dbReference>
<dbReference type="PIRSF" id="PIRSF000509">
    <property type="entry name" value="Trp_DMAT"/>
    <property type="match status" value="1"/>
</dbReference>
<name>A0A395HLV1_ASPHC</name>
<dbReference type="GO" id="GO:0016765">
    <property type="term" value="F:transferase activity, transferring alkyl or aryl (other than methyl) groups"/>
    <property type="evidence" value="ECO:0007669"/>
    <property type="project" value="InterPro"/>
</dbReference>
<protein>
    <submittedName>
        <fullName evidence="4">Aromatic prenyl-transferase</fullName>
    </submittedName>
</protein>
<feature type="binding site" evidence="3">
    <location>
        <position position="429"/>
    </location>
    <ligand>
        <name>dimethylallyl diphosphate</name>
        <dbReference type="ChEBI" id="CHEBI:57623"/>
    </ligand>
</feature>
<feature type="binding site" evidence="3">
    <location>
        <position position="107"/>
    </location>
    <ligand>
        <name>dimethylallyl diphosphate</name>
        <dbReference type="ChEBI" id="CHEBI:57623"/>
    </ligand>
</feature>
<keyword evidence="2 4" id="KW-0808">Transferase</keyword>
<comment type="similarity">
    <text evidence="1">Belongs to the tryptophan dimethylallyltransferase family.</text>
</comment>
<feature type="binding site" evidence="3">
    <location>
        <position position="195"/>
    </location>
    <ligand>
        <name>dimethylallyl diphosphate</name>
        <dbReference type="ChEBI" id="CHEBI:57623"/>
    </ligand>
</feature>
<proteinExistence type="inferred from homology"/>
<dbReference type="OrthoDB" id="5392033at2759"/>
<dbReference type="Proteomes" id="UP000248961">
    <property type="component" value="Unassembled WGS sequence"/>
</dbReference>
<feature type="binding site" evidence="3">
    <location>
        <position position="275"/>
    </location>
    <ligand>
        <name>dimethylallyl diphosphate</name>
        <dbReference type="ChEBI" id="CHEBI:57623"/>
    </ligand>
</feature>
<sequence length="450" mass="51174">MASEQQQQQQPPHRELYESLTRFASFPNEHQRKWWAHTGPMLVKMLHDSGYSRPHQLSYLYLLQQAVVPTLGVFPDPGHDDERWWSALTPYGIPFELSWNVSQQIVRVTFDPIDETSGTPADVFSRRTAAQAIEHLARLDPQSIQLDRFRHFQRELCITDAEEQRLLHSGDYPAKARGQQQLSLDLGRDGAVNAKAYFYPGRKATATEIPARDLSFAAIEKLQVPELAAPLHTLRCYLSSSTDHDDGMPKAPAGINHMLLACDVSAPAKSRIKYYVIDQEVSWARTADLWTIGGRRLAGDSSELCQEGLDWLKQLWDLLQIPQGFRSDVWPKLVFGQPPTDANLLTTFANYTLSPKSRFPEPQIYLITFGMNDLALAKALSEFYRRLGWEDLARTYVEKVQSYYPGSNLSRTNFIHEGVSFSYRDSKPYLSVYYAPFGEIKSAHDEDGVA</sequence>
<dbReference type="InterPro" id="IPR033964">
    <property type="entry name" value="ABBA"/>
</dbReference>
<feature type="binding site" evidence="3">
    <location>
        <position position="365"/>
    </location>
    <ligand>
        <name>dimethylallyl diphosphate</name>
        <dbReference type="ChEBI" id="CHEBI:57623"/>
    </ligand>
</feature>
<dbReference type="VEuPathDB" id="FungiDB:BO97DRAFT_397919"/>
<dbReference type="NCBIfam" id="TIGR03429">
    <property type="entry name" value="arom_pren_DMATS"/>
    <property type="match status" value="1"/>
</dbReference>
<feature type="binding site" evidence="3">
    <location>
        <position position="96"/>
    </location>
    <ligand>
        <name>L-tryptophan</name>
        <dbReference type="ChEBI" id="CHEBI:57912"/>
    </ligand>
</feature>
<dbReference type="GeneID" id="37198452"/>
<dbReference type="AlphaFoldDB" id="A0A395HLV1"/>
<dbReference type="PANTHER" id="PTHR40627">
    <property type="entry name" value="INDOLE PRENYLTRANSFERASE TDIB-RELATED"/>
    <property type="match status" value="1"/>
</dbReference>
<feature type="binding site" evidence="3">
    <location>
        <position position="197"/>
    </location>
    <ligand>
        <name>dimethylallyl diphosphate</name>
        <dbReference type="ChEBI" id="CHEBI:57623"/>
    </ligand>
</feature>
<dbReference type="EMBL" id="KZ824312">
    <property type="protein sequence ID" value="RAL08586.1"/>
    <property type="molecule type" value="Genomic_DNA"/>
</dbReference>
<evidence type="ECO:0000313" key="5">
    <source>
        <dbReference type="Proteomes" id="UP000248961"/>
    </source>
</evidence>